<dbReference type="Pfam" id="PF14464">
    <property type="entry name" value="Prok-JAB"/>
    <property type="match status" value="1"/>
</dbReference>
<dbReference type="AlphaFoldDB" id="B0T6R2"/>
<keyword evidence="4" id="KW-0862">Zinc</keyword>
<dbReference type="OrthoDB" id="2746358at2"/>
<evidence type="ECO:0000256" key="4">
    <source>
        <dbReference type="ARBA" id="ARBA00022833"/>
    </source>
</evidence>
<evidence type="ECO:0000259" key="7">
    <source>
        <dbReference type="Pfam" id="PF14464"/>
    </source>
</evidence>
<protein>
    <submittedName>
        <fullName evidence="8">UBA/THIF-type NAD/FAD binding protein</fullName>
    </submittedName>
</protein>
<sequence length="470" mass="51505">MAATLRMTGRHARRLHAHLFPGDGKEAVAIALCGRRRGAYERLLVHKLVLIPHGDCDLRTPLTVAWSTDLIVPALEEAERRGWSVVKFHSHPGGYNMFSDQDDLSDGLLFPAIHGWVEHEVAHASVVMLPDGAMFGRTVDAQGVFSPLEAIVVAGERIEIWRHSEVTGEGVIAPLPDFAKRHAQAFGVRTTRRLSHLSVAVVGCSGTGSIVIEQLYRLGVGRLVIVDPDVVKDINLNRILNTTSADAAAARAKVEVLHDTIVRTGLGTDVLPIAKSLFDPEAIAAVADCDLVFGCVDSAEARFLINRITAFYVMPYFDVGVALDADQAGRITQVCGYLHYVQPDQSSMVSRGAISMEEVRAEGEKRRNPEHYANLRQAGYIQNVDEDRPAVISVNTVFSGLIVNEFLARLHDFRDDPGDAYATIGFSLSQMMFYPEAESGMPCRVFSPHVGRGDTRLLLDMPEFSLGQRS</sequence>
<dbReference type="Pfam" id="PF00899">
    <property type="entry name" value="ThiF"/>
    <property type="match status" value="1"/>
</dbReference>
<evidence type="ECO:0000259" key="6">
    <source>
        <dbReference type="Pfam" id="PF00899"/>
    </source>
</evidence>
<dbReference type="InterPro" id="IPR035985">
    <property type="entry name" value="Ubiquitin-activating_enz"/>
</dbReference>
<dbReference type="GO" id="GO:0008641">
    <property type="term" value="F:ubiquitin-like modifier activating enzyme activity"/>
    <property type="evidence" value="ECO:0007669"/>
    <property type="project" value="InterPro"/>
</dbReference>
<dbReference type="InterPro" id="IPR028090">
    <property type="entry name" value="JAB_dom_prok"/>
</dbReference>
<dbReference type="PANTHER" id="PTHR43267">
    <property type="entry name" value="TRNA THREONYLCARBAMOYLADENOSINE DEHYDRATASE"/>
    <property type="match status" value="1"/>
</dbReference>
<dbReference type="KEGG" id="cak:Caul_1999"/>
<dbReference type="GO" id="GO:0006508">
    <property type="term" value="P:proteolysis"/>
    <property type="evidence" value="ECO:0007669"/>
    <property type="project" value="UniProtKB-KW"/>
</dbReference>
<keyword evidence="2" id="KW-0479">Metal-binding</keyword>
<feature type="domain" description="JAB" evidence="7">
    <location>
        <begin position="10"/>
        <end position="107"/>
    </location>
</feature>
<dbReference type="GO" id="GO:0046872">
    <property type="term" value="F:metal ion binding"/>
    <property type="evidence" value="ECO:0007669"/>
    <property type="project" value="UniProtKB-KW"/>
</dbReference>
<dbReference type="Gene3D" id="3.40.50.720">
    <property type="entry name" value="NAD(P)-binding Rossmann-like Domain"/>
    <property type="match status" value="1"/>
</dbReference>
<reference evidence="8" key="1">
    <citation type="submission" date="2008-01" db="EMBL/GenBank/DDBJ databases">
        <title>Complete sequence of chromosome of Caulobacter sp. K31.</title>
        <authorList>
            <consortium name="US DOE Joint Genome Institute"/>
            <person name="Copeland A."/>
            <person name="Lucas S."/>
            <person name="Lapidus A."/>
            <person name="Barry K."/>
            <person name="Glavina del Rio T."/>
            <person name="Dalin E."/>
            <person name="Tice H."/>
            <person name="Pitluck S."/>
            <person name="Bruce D."/>
            <person name="Goodwin L."/>
            <person name="Thompson L.S."/>
            <person name="Brettin T."/>
            <person name="Detter J.C."/>
            <person name="Han C."/>
            <person name="Schmutz J."/>
            <person name="Larimer F."/>
            <person name="Land M."/>
            <person name="Hauser L."/>
            <person name="Kyrpides N."/>
            <person name="Kim E."/>
            <person name="Stephens C."/>
            <person name="Richardson P."/>
        </authorList>
    </citation>
    <scope>NUCLEOTIDE SEQUENCE [LARGE SCALE GENOMIC DNA]</scope>
    <source>
        <strain evidence="8">K31</strain>
    </source>
</reference>
<keyword evidence="3" id="KW-0378">Hydrolase</keyword>
<dbReference type="GO" id="GO:0061503">
    <property type="term" value="F:tRNA threonylcarbamoyladenosine dehydratase"/>
    <property type="evidence" value="ECO:0007669"/>
    <property type="project" value="TreeGrafter"/>
</dbReference>
<evidence type="ECO:0000313" key="8">
    <source>
        <dbReference type="EMBL" id="ABZ71127.1"/>
    </source>
</evidence>
<name>B0T6R2_CAUSK</name>
<keyword evidence="5" id="KW-0482">Metalloprotease</keyword>
<dbReference type="EMBL" id="CP000927">
    <property type="protein sequence ID" value="ABZ71127.1"/>
    <property type="molecule type" value="Genomic_DNA"/>
</dbReference>
<evidence type="ECO:0000256" key="1">
    <source>
        <dbReference type="ARBA" id="ARBA00022670"/>
    </source>
</evidence>
<organism evidence="8">
    <name type="scientific">Caulobacter sp. (strain K31)</name>
    <dbReference type="NCBI Taxonomy" id="366602"/>
    <lineage>
        <taxon>Bacteria</taxon>
        <taxon>Pseudomonadati</taxon>
        <taxon>Pseudomonadota</taxon>
        <taxon>Alphaproteobacteria</taxon>
        <taxon>Caulobacterales</taxon>
        <taxon>Caulobacteraceae</taxon>
        <taxon>Caulobacter</taxon>
    </lineage>
</organism>
<dbReference type="InterPro" id="IPR000594">
    <property type="entry name" value="ThiF_NAD_FAD-bd"/>
</dbReference>
<dbReference type="PANTHER" id="PTHR43267:SF1">
    <property type="entry name" value="TRNA THREONYLCARBAMOYLADENOSINE DEHYDRATASE"/>
    <property type="match status" value="1"/>
</dbReference>
<gene>
    <name evidence="8" type="ordered locus">Caul_1999</name>
</gene>
<proteinExistence type="predicted"/>
<dbReference type="HOGENOM" id="CLU_041781_0_0_5"/>
<evidence type="ECO:0000256" key="5">
    <source>
        <dbReference type="ARBA" id="ARBA00023049"/>
    </source>
</evidence>
<dbReference type="GO" id="GO:0008237">
    <property type="term" value="F:metallopeptidase activity"/>
    <property type="evidence" value="ECO:0007669"/>
    <property type="project" value="UniProtKB-KW"/>
</dbReference>
<dbReference type="InterPro" id="IPR045886">
    <property type="entry name" value="ThiF/MoeB/HesA"/>
</dbReference>
<dbReference type="GO" id="GO:0061504">
    <property type="term" value="P:cyclic threonylcarbamoyladenosine biosynthetic process"/>
    <property type="evidence" value="ECO:0007669"/>
    <property type="project" value="TreeGrafter"/>
</dbReference>
<accession>B0T6R2</accession>
<evidence type="ECO:0000256" key="3">
    <source>
        <dbReference type="ARBA" id="ARBA00022801"/>
    </source>
</evidence>
<dbReference type="eggNOG" id="COG0476">
    <property type="taxonomic scope" value="Bacteria"/>
</dbReference>
<evidence type="ECO:0000256" key="2">
    <source>
        <dbReference type="ARBA" id="ARBA00022723"/>
    </source>
</evidence>
<feature type="domain" description="THIF-type NAD/FAD binding fold" evidence="6">
    <location>
        <begin position="181"/>
        <end position="413"/>
    </location>
</feature>
<keyword evidence="1" id="KW-0645">Protease</keyword>
<dbReference type="STRING" id="366602.Caul_1999"/>
<dbReference type="SUPFAM" id="SSF69572">
    <property type="entry name" value="Activating enzymes of the ubiquitin-like proteins"/>
    <property type="match status" value="1"/>
</dbReference>